<dbReference type="Proteomes" id="UP001152795">
    <property type="component" value="Unassembled WGS sequence"/>
</dbReference>
<feature type="non-terminal residue" evidence="4">
    <location>
        <position position="354"/>
    </location>
</feature>
<dbReference type="GO" id="GO:0006915">
    <property type="term" value="P:apoptotic process"/>
    <property type="evidence" value="ECO:0007669"/>
    <property type="project" value="UniProtKB-KW"/>
</dbReference>
<proteinExistence type="inferred from homology"/>
<dbReference type="PRINTS" id="PR00376">
    <property type="entry name" value="IL1BCENZYME"/>
</dbReference>
<dbReference type="SMART" id="SM00115">
    <property type="entry name" value="CASc"/>
    <property type="match status" value="1"/>
</dbReference>
<dbReference type="EMBL" id="CACRXK020028574">
    <property type="protein sequence ID" value="CAB4041597.1"/>
    <property type="molecule type" value="Genomic_DNA"/>
</dbReference>
<dbReference type="SMART" id="SM00031">
    <property type="entry name" value="DED"/>
    <property type="match status" value="2"/>
</dbReference>
<dbReference type="GO" id="GO:0004197">
    <property type="term" value="F:cysteine-type endopeptidase activity"/>
    <property type="evidence" value="ECO:0007669"/>
    <property type="project" value="InterPro"/>
</dbReference>
<dbReference type="Pfam" id="PF01335">
    <property type="entry name" value="DED"/>
    <property type="match status" value="2"/>
</dbReference>
<keyword evidence="3" id="KW-0677">Repeat</keyword>
<dbReference type="PANTHER" id="PTHR48169:SF7">
    <property type="entry name" value="CASPASE 10"/>
    <property type="match status" value="1"/>
</dbReference>
<dbReference type="PROSITE" id="PS50208">
    <property type="entry name" value="CASPASE_P20"/>
    <property type="match status" value="1"/>
</dbReference>
<dbReference type="Gene3D" id="1.10.533.10">
    <property type="entry name" value="Death Domain, Fas"/>
    <property type="match status" value="2"/>
</dbReference>
<evidence type="ECO:0000313" key="5">
    <source>
        <dbReference type="Proteomes" id="UP001152795"/>
    </source>
</evidence>
<dbReference type="Gene3D" id="3.40.50.1460">
    <property type="match status" value="1"/>
</dbReference>
<dbReference type="PANTHER" id="PTHR48169">
    <property type="entry name" value="DED DOMAIN-CONTAINING PROTEIN"/>
    <property type="match status" value="1"/>
</dbReference>
<organism evidence="4 5">
    <name type="scientific">Paramuricea clavata</name>
    <name type="common">Red gorgonian</name>
    <name type="synonym">Violescent sea-whip</name>
    <dbReference type="NCBI Taxonomy" id="317549"/>
    <lineage>
        <taxon>Eukaryota</taxon>
        <taxon>Metazoa</taxon>
        <taxon>Cnidaria</taxon>
        <taxon>Anthozoa</taxon>
        <taxon>Octocorallia</taxon>
        <taxon>Malacalcyonacea</taxon>
        <taxon>Plexauridae</taxon>
        <taxon>Paramuricea</taxon>
    </lineage>
</organism>
<accession>A0A6S7KA37</accession>
<dbReference type="SUPFAM" id="SSF52129">
    <property type="entry name" value="Caspase-like"/>
    <property type="match status" value="1"/>
</dbReference>
<dbReference type="PROSITE" id="PS50168">
    <property type="entry name" value="DED"/>
    <property type="match status" value="2"/>
</dbReference>
<dbReference type="OrthoDB" id="5951217at2759"/>
<dbReference type="CDD" id="cd00045">
    <property type="entry name" value="DED"/>
    <property type="match status" value="1"/>
</dbReference>
<sequence length="354" mass="40370">MAQLTQYKKFLKKIANGLTMSDVGSLKFLCHDKVDGAALDRVPNSEALELFKLFQQKRIISENNLTCLRDLLKQIQRIDLVQIIPDEFCQQSSDVEVASPYRVLLKSLADGLTTRDISQFTFLLGIEDGIAEKLTNGEKFLIYLERTGKLSENNFTDLKNMLDDDRKDLVEKIKEFSDNKAPIHISPGRDLCYSMQQPHVIIINNQTFEDETEEGNALSEREGSDIDLTNLTEFFEELNLPVEIYENLKSHQIYDAMVKANEEINKGNFSSFICFIMSHGENGKIYGSDSKYVKIKEDIIHLFKEANCPALKGKPKLFFIQACRDRTPAEENGMFRRNADPDEAHFLLGYSTAP</sequence>
<dbReference type="InterPro" id="IPR029030">
    <property type="entry name" value="Caspase-like_dom_sf"/>
</dbReference>
<dbReference type="SUPFAM" id="SSF47986">
    <property type="entry name" value="DEATH domain"/>
    <property type="match status" value="2"/>
</dbReference>
<keyword evidence="2" id="KW-0053">Apoptosis</keyword>
<dbReference type="InterPro" id="IPR011029">
    <property type="entry name" value="DEATH-like_dom_sf"/>
</dbReference>
<dbReference type="GO" id="GO:0042981">
    <property type="term" value="P:regulation of apoptotic process"/>
    <property type="evidence" value="ECO:0007669"/>
    <property type="project" value="InterPro"/>
</dbReference>
<dbReference type="InterPro" id="IPR015917">
    <property type="entry name" value="Pept_C14A"/>
</dbReference>
<dbReference type="GO" id="GO:0005737">
    <property type="term" value="C:cytoplasm"/>
    <property type="evidence" value="ECO:0007669"/>
    <property type="project" value="UniProtKB-ARBA"/>
</dbReference>
<keyword evidence="5" id="KW-1185">Reference proteome</keyword>
<comment type="caution">
    <text evidence="4">The sequence shown here is derived from an EMBL/GenBank/DDBJ whole genome shotgun (WGS) entry which is preliminary data.</text>
</comment>
<dbReference type="GO" id="GO:0006508">
    <property type="term" value="P:proteolysis"/>
    <property type="evidence" value="ECO:0007669"/>
    <property type="project" value="InterPro"/>
</dbReference>
<dbReference type="InterPro" id="IPR011600">
    <property type="entry name" value="Pept_C14_caspase"/>
</dbReference>
<dbReference type="InterPro" id="IPR001875">
    <property type="entry name" value="DED_dom"/>
</dbReference>
<dbReference type="AlphaFoldDB" id="A0A6S7KA37"/>
<reference evidence="4" key="1">
    <citation type="submission" date="2020-04" db="EMBL/GenBank/DDBJ databases">
        <authorList>
            <person name="Alioto T."/>
            <person name="Alioto T."/>
            <person name="Gomez Garrido J."/>
        </authorList>
    </citation>
    <scope>NUCLEOTIDE SEQUENCE</scope>
    <source>
        <strain evidence="4">A484AB</strain>
    </source>
</reference>
<evidence type="ECO:0000256" key="2">
    <source>
        <dbReference type="ARBA" id="ARBA00022703"/>
    </source>
</evidence>
<evidence type="ECO:0000256" key="1">
    <source>
        <dbReference type="ARBA" id="ARBA00010134"/>
    </source>
</evidence>
<protein>
    <submittedName>
        <fullName evidence="4">Caspase-8</fullName>
    </submittedName>
</protein>
<evidence type="ECO:0000313" key="4">
    <source>
        <dbReference type="EMBL" id="CAB4041597.1"/>
    </source>
</evidence>
<gene>
    <name evidence="4" type="ORF">PACLA_8A089851</name>
</gene>
<evidence type="ECO:0000256" key="3">
    <source>
        <dbReference type="ARBA" id="ARBA00022737"/>
    </source>
</evidence>
<dbReference type="InterPro" id="IPR001309">
    <property type="entry name" value="Pept_C14_p20"/>
</dbReference>
<name>A0A6S7KA37_PARCT</name>
<comment type="similarity">
    <text evidence="1">Belongs to the peptidase C14A family.</text>
</comment>
<dbReference type="Pfam" id="PF00656">
    <property type="entry name" value="Peptidase_C14"/>
    <property type="match status" value="1"/>
</dbReference>